<evidence type="ECO:0000313" key="3">
    <source>
        <dbReference type="Proteomes" id="UP000016183"/>
    </source>
</evidence>
<dbReference type="EMBL" id="AGDZ01000004">
    <property type="protein sequence ID" value="EMB27952.1"/>
    <property type="molecule type" value="Genomic_DNA"/>
</dbReference>
<dbReference type="RefSeq" id="WP_010692415.1">
    <property type="nucleotide sequence ID" value="NZ_KB442453.1"/>
</dbReference>
<evidence type="ECO:0000256" key="1">
    <source>
        <dbReference type="SAM" id="MobiDB-lite"/>
    </source>
</evidence>
<feature type="region of interest" description="Disordered" evidence="1">
    <location>
        <begin position="1"/>
        <end position="81"/>
    </location>
</feature>
<organism evidence="2 3">
    <name type="scientific">Treponema denticola SP33</name>
    <dbReference type="NCBI Taxonomy" id="999437"/>
    <lineage>
        <taxon>Bacteria</taxon>
        <taxon>Pseudomonadati</taxon>
        <taxon>Spirochaetota</taxon>
        <taxon>Spirochaetia</taxon>
        <taxon>Spirochaetales</taxon>
        <taxon>Treponemataceae</taxon>
        <taxon>Treponema</taxon>
    </lineage>
</organism>
<feature type="compositionally biased region" description="Basic and acidic residues" evidence="1">
    <location>
        <begin position="35"/>
        <end position="56"/>
    </location>
</feature>
<accession>M2BS87</accession>
<protein>
    <submittedName>
        <fullName evidence="2">Uncharacterized protein</fullName>
    </submittedName>
</protein>
<dbReference type="Proteomes" id="UP000016183">
    <property type="component" value="Unassembled WGS sequence"/>
</dbReference>
<proteinExistence type="predicted"/>
<sequence>MVNDRAHKWFSTDGNDSDGAPLGGLINIMAAGDGGDTRRPPHGASEPKPDLPDHNGSHPGFIDDEFVPVPGSGSGYIIEEN</sequence>
<comment type="caution">
    <text evidence="2">The sequence shown here is derived from an EMBL/GenBank/DDBJ whole genome shotgun (WGS) entry which is preliminary data.</text>
</comment>
<dbReference type="AlphaFoldDB" id="M2BS87"/>
<dbReference type="HOGENOM" id="CLU_2572851_0_0_12"/>
<evidence type="ECO:0000313" key="2">
    <source>
        <dbReference type="EMBL" id="EMB27952.1"/>
    </source>
</evidence>
<reference evidence="2 3" key="1">
    <citation type="submission" date="2012-01" db="EMBL/GenBank/DDBJ databases">
        <title>The Genome Sequence of Treponema denticola SP33.</title>
        <authorList>
            <consortium name="The Broad Institute Genome Sequencing Platform"/>
            <person name="Earl A."/>
            <person name="Ward D."/>
            <person name="Feldgarden M."/>
            <person name="Gevers D."/>
            <person name="Blanton J.M."/>
            <person name="Fenno C.J."/>
            <person name="Baranova O.V."/>
            <person name="Mathney J."/>
            <person name="Dewhirst F.E."/>
            <person name="Izard J."/>
            <person name="Young S.K."/>
            <person name="Zeng Q."/>
            <person name="Gargeya S."/>
            <person name="Fitzgerald M."/>
            <person name="Haas B."/>
            <person name="Abouelleil A."/>
            <person name="Alvarado L."/>
            <person name="Arachchi H.M."/>
            <person name="Berlin A."/>
            <person name="Chapman S.B."/>
            <person name="Gearin G."/>
            <person name="Goldberg J."/>
            <person name="Griggs A."/>
            <person name="Gujja S."/>
            <person name="Hansen M."/>
            <person name="Heiman D."/>
            <person name="Howarth C."/>
            <person name="Larimer J."/>
            <person name="Lui A."/>
            <person name="MacDonald P.J.P."/>
            <person name="McCowen C."/>
            <person name="Montmayeur A."/>
            <person name="Murphy C."/>
            <person name="Neiman D."/>
            <person name="Pearson M."/>
            <person name="Priest M."/>
            <person name="Roberts A."/>
            <person name="Saif S."/>
            <person name="Shea T."/>
            <person name="Sisk P."/>
            <person name="Stolte C."/>
            <person name="Sykes S."/>
            <person name="Wortman J."/>
            <person name="Nusbaum C."/>
            <person name="Birren B."/>
        </authorList>
    </citation>
    <scope>NUCLEOTIDE SEQUENCE [LARGE SCALE GENOMIC DNA]</scope>
    <source>
        <strain evidence="2 3">SP33</strain>
    </source>
</reference>
<gene>
    <name evidence="2" type="ORF">HMPREF9733_00149</name>
</gene>
<name>M2BS87_TREDN</name>